<feature type="compositionally biased region" description="Low complexity" evidence="1">
    <location>
        <begin position="20"/>
        <end position="31"/>
    </location>
</feature>
<feature type="compositionally biased region" description="Polar residues" evidence="1">
    <location>
        <begin position="215"/>
        <end position="234"/>
    </location>
</feature>
<dbReference type="VEuPathDB" id="ToxoDB:EBH_0066070"/>
<feature type="compositionally biased region" description="Low complexity" evidence="1">
    <location>
        <begin position="74"/>
        <end position="88"/>
    </location>
</feature>
<feature type="region of interest" description="Disordered" evidence="1">
    <location>
        <begin position="1"/>
        <end position="136"/>
    </location>
</feature>
<evidence type="ECO:0000256" key="1">
    <source>
        <dbReference type="SAM" id="MobiDB-lite"/>
    </source>
</evidence>
<organism evidence="2 3">
    <name type="scientific">Eimeria brunetti</name>
    <dbReference type="NCBI Taxonomy" id="51314"/>
    <lineage>
        <taxon>Eukaryota</taxon>
        <taxon>Sar</taxon>
        <taxon>Alveolata</taxon>
        <taxon>Apicomplexa</taxon>
        <taxon>Conoidasida</taxon>
        <taxon>Coccidia</taxon>
        <taxon>Eucoccidiorida</taxon>
        <taxon>Eimeriorina</taxon>
        <taxon>Eimeriidae</taxon>
        <taxon>Eimeria</taxon>
    </lineage>
</organism>
<dbReference type="EMBL" id="HG710376">
    <property type="protein sequence ID" value="CDJ46425.1"/>
    <property type="molecule type" value="Genomic_DNA"/>
</dbReference>
<dbReference type="OrthoDB" id="348443at2759"/>
<feature type="region of interest" description="Disordered" evidence="1">
    <location>
        <begin position="256"/>
        <end position="285"/>
    </location>
</feature>
<feature type="compositionally biased region" description="Polar residues" evidence="1">
    <location>
        <begin position="58"/>
        <end position="73"/>
    </location>
</feature>
<evidence type="ECO:0000313" key="2">
    <source>
        <dbReference type="EMBL" id="CDJ46425.1"/>
    </source>
</evidence>
<gene>
    <name evidence="2" type="ORF">EBH_0066070</name>
</gene>
<dbReference type="AlphaFoldDB" id="U6LF94"/>
<evidence type="ECO:0000313" key="3">
    <source>
        <dbReference type="Proteomes" id="UP000030750"/>
    </source>
</evidence>
<feature type="compositionally biased region" description="Acidic residues" evidence="1">
    <location>
        <begin position="10"/>
        <end position="19"/>
    </location>
</feature>
<protein>
    <submittedName>
        <fullName evidence="2">Uncharacterized protein</fullName>
    </submittedName>
</protein>
<feature type="compositionally biased region" description="Basic and acidic residues" evidence="1">
    <location>
        <begin position="91"/>
        <end position="115"/>
    </location>
</feature>
<reference evidence="2" key="1">
    <citation type="submission" date="2013-10" db="EMBL/GenBank/DDBJ databases">
        <title>Genomic analysis of the causative agents of coccidiosis in chickens.</title>
        <authorList>
            <person name="Reid A.J."/>
            <person name="Blake D."/>
            <person name="Billington K."/>
            <person name="Browne H."/>
            <person name="Dunn M."/>
            <person name="Hung S."/>
            <person name="Kawahara F."/>
            <person name="Miranda-Saavedra D."/>
            <person name="Mourier T."/>
            <person name="Nagra H."/>
            <person name="Otto T.D."/>
            <person name="Rawlings N."/>
            <person name="Sanchez A."/>
            <person name="Sanders M."/>
            <person name="Subramaniam C."/>
            <person name="Tay Y."/>
            <person name="Dear P."/>
            <person name="Doerig C."/>
            <person name="Gruber A."/>
            <person name="Parkinson J."/>
            <person name="Shirley M."/>
            <person name="Wan K.L."/>
            <person name="Berriman M."/>
            <person name="Tomley F."/>
            <person name="Pain A."/>
        </authorList>
    </citation>
    <scope>NUCLEOTIDE SEQUENCE [LARGE SCALE GENOMIC DNA]</scope>
    <source>
        <strain evidence="2">Houghton</strain>
    </source>
</reference>
<keyword evidence="3" id="KW-1185">Reference proteome</keyword>
<proteinExistence type="predicted"/>
<accession>U6LF94</accession>
<sequence>MSRNLAASLGEEECGESEDSGSTASPAGTSSEVQAAIPTPAASSVDAQLAQRGKADLTFSTDRATGISDRTTSGTAAQQLGTQRGQTGLKRKLEEEYKVEKEAKHLRDAEPREETQLQPGSPPLDPETDSLIDSVLSGGGSVFSESFWLLDEDPLFPSTGSSFGAEPQAVGSDWGWLNADDAAEETFNALPPKPPILPTHPRKSKKERGSERPSSDVSADRQTQSGLPGNTASLHSGLFPGAAEAIEESLQRLAAETRAAPKERKATSCEIPTASTSPSSSRVPPLMPQLSSGVMVFLDRTPAKPSTSPAEPSTDEDANAHLRWLENVYPGVPDSVLATHPFYRYPEHQRGFSSRSFDVRLAAAFAKKLHPNTELAICREIMKKRSLTLQDFDELLSQAEILCGYASSSMRVHYKRAQAMCARETLGTVFLVLDTLHCAAEVLGERSKKQLWWPLIVRHIEDAKYFPAKELLLTCKTIRNTDVALTLSTALEYYRRGCRPPARMVIGLKEALFCERGTSSKFHAEYWNPYRDDVEQWRRFIELSLAGRQ</sequence>
<feature type="region of interest" description="Disordered" evidence="1">
    <location>
        <begin position="156"/>
        <end position="236"/>
    </location>
</feature>
<name>U6LF94_9EIME</name>
<dbReference type="Proteomes" id="UP000030750">
    <property type="component" value="Unassembled WGS sequence"/>
</dbReference>
<feature type="compositionally biased region" description="Polar residues" evidence="1">
    <location>
        <begin position="273"/>
        <end position="282"/>
    </location>
</feature>
<reference evidence="2" key="2">
    <citation type="submission" date="2013-10" db="EMBL/GenBank/DDBJ databases">
        <authorList>
            <person name="Aslett M."/>
        </authorList>
    </citation>
    <scope>NUCLEOTIDE SEQUENCE [LARGE SCALE GENOMIC DNA]</scope>
    <source>
        <strain evidence="2">Houghton</strain>
    </source>
</reference>